<dbReference type="InterPro" id="IPR003593">
    <property type="entry name" value="AAA+_ATPase"/>
</dbReference>
<dbReference type="InterPro" id="IPR014251">
    <property type="entry name" value="Spore_LonB"/>
</dbReference>
<dbReference type="PROSITE" id="PS51786">
    <property type="entry name" value="LON_PROTEOLYTIC"/>
    <property type="match status" value="1"/>
</dbReference>
<accession>A0AA42IYU8</accession>
<comment type="catalytic activity">
    <reaction evidence="5">
        <text>Hydrolysis of proteins in presence of ATP.</text>
        <dbReference type="EC" id="3.4.21.53"/>
    </reaction>
</comment>
<dbReference type="InterPro" id="IPR020568">
    <property type="entry name" value="Ribosomal_Su5_D2-typ_SF"/>
</dbReference>
<dbReference type="InterPro" id="IPR027417">
    <property type="entry name" value="P-loop_NTPase"/>
</dbReference>
<sequence>MNGILIGVQFFFSCVIGLYFLLQLKNTKQTKTNICRDSDEKYEKMQRMRCIRLTEPLTEKMRPHDEADIIGQEDGIKALKTALCSPNPQHILIYGSPGVGKTAAARIALEMAKQCEMSPFNSKSKFVEIDATTLRFDERSVADPLMGSVHDPIYQGAGAYGQAGVPQPKPGAVTKAHGGVLFIDEIGELHPIQMNKLLKVLEDRKVYLESAYYSPYDENTPTYVHDVFKNGLPADFRLIGATTRSREEIPSALRSRCVEIFFKDLDEEEIMKIIDRIIAKEHMPIEDTAKEMITQYAANGRDAVSILQTAYNKMLYEHASTIAKTDVEWIVKSGGYTPALHKKLNTGYYIGKVNGLGVMGHSGGMVLEVESIAQKVGTGKGKVNITGVIEEEELKMSTSKAKRKSMAYSSLENVLTLLKVKYNVDYEDYYIHVNYPSGIPVDGPSAGITMFCSLYSALFEEPVPGNIAMTGEVTINGNVYPVGGVSEKIRAAKKAGARAVIIPKENMQETFLKEDIEIIPVETVTEVIEYLWDMPITKKAENILHA</sequence>
<keyword evidence="6" id="KW-1133">Transmembrane helix</keyword>
<dbReference type="EMBL" id="JAQIFT010000010">
    <property type="protein sequence ID" value="MDA3730204.1"/>
    <property type="molecule type" value="Genomic_DNA"/>
</dbReference>
<keyword evidence="3 5" id="KW-0720">Serine protease</keyword>
<dbReference type="GO" id="GO:0006355">
    <property type="term" value="P:regulation of DNA-templated transcription"/>
    <property type="evidence" value="ECO:0007669"/>
    <property type="project" value="InterPro"/>
</dbReference>
<dbReference type="PROSITE" id="PS01046">
    <property type="entry name" value="LON_SER"/>
    <property type="match status" value="1"/>
</dbReference>
<feature type="domain" description="Lon proteolytic" evidence="8">
    <location>
        <begin position="347"/>
        <end position="534"/>
    </location>
</feature>
<keyword evidence="6" id="KW-0812">Transmembrane</keyword>
<dbReference type="CDD" id="cd18139">
    <property type="entry name" value="HLD_clamp_RarA"/>
    <property type="match status" value="1"/>
</dbReference>
<keyword evidence="10" id="KW-1185">Reference proteome</keyword>
<dbReference type="Gene3D" id="3.30.230.10">
    <property type="match status" value="1"/>
</dbReference>
<evidence type="ECO:0000313" key="9">
    <source>
        <dbReference type="EMBL" id="MDA3730204.1"/>
    </source>
</evidence>
<evidence type="ECO:0000256" key="1">
    <source>
        <dbReference type="ARBA" id="ARBA00022670"/>
    </source>
</evidence>
<dbReference type="PANTHER" id="PTHR10046">
    <property type="entry name" value="ATP DEPENDENT LON PROTEASE FAMILY MEMBER"/>
    <property type="match status" value="1"/>
</dbReference>
<gene>
    <name evidence="9" type="primary">lonB</name>
    <name evidence="9" type="ORF">PBV87_01575</name>
</gene>
<dbReference type="PROSITE" id="PS50045">
    <property type="entry name" value="SIGMA54_INTERACT_4"/>
    <property type="match status" value="1"/>
</dbReference>
<feature type="transmembrane region" description="Helical" evidence="6">
    <location>
        <begin position="6"/>
        <end position="22"/>
    </location>
</feature>
<dbReference type="Pfam" id="PF01078">
    <property type="entry name" value="Mg_chelatase"/>
    <property type="match status" value="1"/>
</dbReference>
<dbReference type="InterPro" id="IPR008268">
    <property type="entry name" value="Peptidase_S16_AS"/>
</dbReference>
<dbReference type="NCBIfam" id="TIGR02902">
    <property type="entry name" value="spore_lonB"/>
    <property type="match status" value="1"/>
</dbReference>
<dbReference type="PRINTS" id="PR00830">
    <property type="entry name" value="ENDOLAPTASE"/>
</dbReference>
<dbReference type="CDD" id="cd00009">
    <property type="entry name" value="AAA"/>
    <property type="match status" value="1"/>
</dbReference>
<evidence type="ECO:0000256" key="4">
    <source>
        <dbReference type="ARBA" id="ARBA00026070"/>
    </source>
</evidence>
<evidence type="ECO:0000256" key="5">
    <source>
        <dbReference type="PROSITE-ProRule" id="PRU01122"/>
    </source>
</evidence>
<dbReference type="RefSeq" id="WP_271010905.1">
    <property type="nucleotide sequence ID" value="NZ_JAQIFT010000010.1"/>
</dbReference>
<keyword evidence="1 5" id="KW-0645">Protease</keyword>
<dbReference type="InterPro" id="IPR027065">
    <property type="entry name" value="Lon_Prtase"/>
</dbReference>
<dbReference type="GO" id="GO:0004176">
    <property type="term" value="F:ATP-dependent peptidase activity"/>
    <property type="evidence" value="ECO:0007669"/>
    <property type="project" value="UniProtKB-UniRule"/>
</dbReference>
<dbReference type="SUPFAM" id="SSF52540">
    <property type="entry name" value="P-loop containing nucleoside triphosphate hydrolases"/>
    <property type="match status" value="1"/>
</dbReference>
<organism evidence="9 10">
    <name type="scientific">Holtiella tumoricola</name>
    <dbReference type="NCBI Taxonomy" id="3018743"/>
    <lineage>
        <taxon>Bacteria</taxon>
        <taxon>Bacillati</taxon>
        <taxon>Bacillota</taxon>
        <taxon>Clostridia</taxon>
        <taxon>Lachnospirales</taxon>
        <taxon>Cellulosilyticaceae</taxon>
        <taxon>Holtiella</taxon>
    </lineage>
</organism>
<dbReference type="SMART" id="SM00382">
    <property type="entry name" value="AAA"/>
    <property type="match status" value="1"/>
</dbReference>
<dbReference type="SUPFAM" id="SSF54211">
    <property type="entry name" value="Ribosomal protein S5 domain 2-like"/>
    <property type="match status" value="1"/>
</dbReference>
<dbReference type="GO" id="GO:0005524">
    <property type="term" value="F:ATP binding"/>
    <property type="evidence" value="ECO:0007669"/>
    <property type="project" value="InterPro"/>
</dbReference>
<evidence type="ECO:0000256" key="3">
    <source>
        <dbReference type="ARBA" id="ARBA00022825"/>
    </source>
</evidence>
<comment type="similarity">
    <text evidence="5">Belongs to the peptidase S16 family.</text>
</comment>
<dbReference type="EC" id="3.4.21.53" evidence="5"/>
<dbReference type="GO" id="GO:0006508">
    <property type="term" value="P:proteolysis"/>
    <property type="evidence" value="ECO:0007669"/>
    <property type="project" value="UniProtKB-KW"/>
</dbReference>
<protein>
    <recommendedName>
        <fullName evidence="5">endopeptidase La</fullName>
        <ecNumber evidence="5">3.4.21.53</ecNumber>
    </recommendedName>
</protein>
<dbReference type="AlphaFoldDB" id="A0AA42IYU8"/>
<dbReference type="InterPro" id="IPR014721">
    <property type="entry name" value="Ribsml_uS5_D2-typ_fold_subgr"/>
</dbReference>
<feature type="domain" description="Sigma-54 factor interaction" evidence="7">
    <location>
        <begin position="91"/>
        <end position="265"/>
    </location>
</feature>
<dbReference type="InterPro" id="IPR008269">
    <property type="entry name" value="Lon_proteolytic"/>
</dbReference>
<dbReference type="Gene3D" id="3.40.50.300">
    <property type="entry name" value="P-loop containing nucleotide triphosphate hydrolases"/>
    <property type="match status" value="1"/>
</dbReference>
<keyword evidence="6" id="KW-0472">Membrane</keyword>
<name>A0AA42IYU8_9FIRM</name>
<evidence type="ECO:0000259" key="7">
    <source>
        <dbReference type="PROSITE" id="PS50045"/>
    </source>
</evidence>
<evidence type="ECO:0000259" key="8">
    <source>
        <dbReference type="PROSITE" id="PS51786"/>
    </source>
</evidence>
<feature type="active site" evidence="5">
    <location>
        <position position="488"/>
    </location>
</feature>
<evidence type="ECO:0000256" key="2">
    <source>
        <dbReference type="ARBA" id="ARBA00022801"/>
    </source>
</evidence>
<comment type="subunit">
    <text evidence="4">Homohexamer. Organized in a ring with a central cavity.</text>
</comment>
<comment type="caution">
    <text evidence="9">The sequence shown here is derived from an EMBL/GenBank/DDBJ whole genome shotgun (WGS) entry which is preliminary data.</text>
</comment>
<dbReference type="InterPro" id="IPR002078">
    <property type="entry name" value="Sigma_54_int"/>
</dbReference>
<dbReference type="Pfam" id="PF05362">
    <property type="entry name" value="Lon_C"/>
    <property type="match status" value="1"/>
</dbReference>
<dbReference type="GO" id="GO:0030163">
    <property type="term" value="P:protein catabolic process"/>
    <property type="evidence" value="ECO:0007669"/>
    <property type="project" value="InterPro"/>
</dbReference>
<reference evidence="9" key="1">
    <citation type="journal article" date="2023" name="Int. J. Syst. Evol. Microbiol.">
        <title>&lt;i&gt;Holtiella tumoricola&lt;/i&gt; gen. nov. sp. nov., isolated from a human clinical sample.</title>
        <authorList>
            <person name="Allen-Vercoe E."/>
            <person name="Daigneault M.C."/>
            <person name="Vancuren S.J."/>
            <person name="Cochrane K."/>
            <person name="O'Neal L.L."/>
            <person name="Sankaranarayanan K."/>
            <person name="Lawson P.A."/>
        </authorList>
    </citation>
    <scope>NUCLEOTIDE SEQUENCE</scope>
    <source>
        <strain evidence="9">CC70A</strain>
    </source>
</reference>
<dbReference type="GO" id="GO:0004252">
    <property type="term" value="F:serine-type endopeptidase activity"/>
    <property type="evidence" value="ECO:0007669"/>
    <property type="project" value="UniProtKB-UniRule"/>
</dbReference>
<dbReference type="Proteomes" id="UP001169242">
    <property type="component" value="Unassembled WGS sequence"/>
</dbReference>
<feature type="active site" evidence="5">
    <location>
        <position position="445"/>
    </location>
</feature>
<evidence type="ECO:0000313" key="10">
    <source>
        <dbReference type="Proteomes" id="UP001169242"/>
    </source>
</evidence>
<proteinExistence type="inferred from homology"/>
<evidence type="ECO:0000256" key="6">
    <source>
        <dbReference type="SAM" id="Phobius"/>
    </source>
</evidence>
<keyword evidence="2 5" id="KW-0378">Hydrolase</keyword>
<dbReference type="InterPro" id="IPR000523">
    <property type="entry name" value="Mg_chelatse_chII-like_cat_dom"/>
</dbReference>